<dbReference type="GO" id="GO:0008168">
    <property type="term" value="F:methyltransferase activity"/>
    <property type="evidence" value="ECO:0007669"/>
    <property type="project" value="UniProtKB-KW"/>
</dbReference>
<evidence type="ECO:0000256" key="4">
    <source>
        <dbReference type="ARBA" id="ARBA00022691"/>
    </source>
</evidence>
<protein>
    <recommendedName>
        <fullName evidence="6">tRNA1(Val) (adenine(37)-N6)-methyltransferase</fullName>
        <ecNumber evidence="6">2.1.1.223</ecNumber>
    </recommendedName>
    <alternativeName>
        <fullName evidence="6">tRNA m6A37 methyltransferase</fullName>
    </alternativeName>
</protein>
<dbReference type="InterPro" id="IPR007848">
    <property type="entry name" value="Small_mtfrase_dom"/>
</dbReference>
<evidence type="ECO:0000256" key="2">
    <source>
        <dbReference type="ARBA" id="ARBA00022603"/>
    </source>
</evidence>
<organism evidence="8 9">
    <name type="scientific">Terrimonas rubra</name>
    <dbReference type="NCBI Taxonomy" id="1035890"/>
    <lineage>
        <taxon>Bacteria</taxon>
        <taxon>Pseudomonadati</taxon>
        <taxon>Bacteroidota</taxon>
        <taxon>Chitinophagia</taxon>
        <taxon>Chitinophagales</taxon>
        <taxon>Chitinophagaceae</taxon>
        <taxon>Terrimonas</taxon>
    </lineage>
</organism>
<evidence type="ECO:0000256" key="3">
    <source>
        <dbReference type="ARBA" id="ARBA00022679"/>
    </source>
</evidence>
<dbReference type="CDD" id="cd02440">
    <property type="entry name" value="AdoMet_MTases"/>
    <property type="match status" value="1"/>
</dbReference>
<dbReference type="EMBL" id="JBHUOZ010000003">
    <property type="protein sequence ID" value="MFD2920417.1"/>
    <property type="molecule type" value="Genomic_DNA"/>
</dbReference>
<dbReference type="PANTHER" id="PTHR47739:SF1">
    <property type="entry name" value="TRNA1(VAL) (ADENINE(37)-N6)-METHYLTRANSFERASE"/>
    <property type="match status" value="1"/>
</dbReference>
<keyword evidence="1 6" id="KW-0963">Cytoplasm</keyword>
<proteinExistence type="inferred from homology"/>
<evidence type="ECO:0000313" key="9">
    <source>
        <dbReference type="Proteomes" id="UP001597511"/>
    </source>
</evidence>
<accession>A0ABW6A927</accession>
<name>A0ABW6A927_9BACT</name>
<dbReference type="Proteomes" id="UP001597511">
    <property type="component" value="Unassembled WGS sequence"/>
</dbReference>
<dbReference type="Gene3D" id="3.40.50.150">
    <property type="entry name" value="Vaccinia Virus protein VP39"/>
    <property type="match status" value="1"/>
</dbReference>
<comment type="similarity">
    <text evidence="6">Belongs to the methyltransferase superfamily. tRNA (adenine-N(6)-)-methyltransferase family.</text>
</comment>
<gene>
    <name evidence="8" type="ORF">ACFS6H_11890</name>
</gene>
<feature type="domain" description="Methyltransferase small" evidence="7">
    <location>
        <begin position="35"/>
        <end position="162"/>
    </location>
</feature>
<evidence type="ECO:0000259" key="7">
    <source>
        <dbReference type="Pfam" id="PF05175"/>
    </source>
</evidence>
<keyword evidence="9" id="KW-1185">Reference proteome</keyword>
<keyword evidence="4 6" id="KW-0949">S-adenosyl-L-methionine</keyword>
<comment type="function">
    <text evidence="6">Specifically methylates the adenine in position 37 of tRNA(1)(Val) (anticodon cmo5UAC).</text>
</comment>
<dbReference type="PROSITE" id="PS00092">
    <property type="entry name" value="N6_MTASE"/>
    <property type="match status" value="1"/>
</dbReference>
<comment type="subcellular location">
    <subcellularLocation>
        <location evidence="6">Cytoplasm</location>
    </subcellularLocation>
</comment>
<keyword evidence="3 6" id="KW-0808">Transferase</keyword>
<dbReference type="InterPro" id="IPR029063">
    <property type="entry name" value="SAM-dependent_MTases_sf"/>
</dbReference>
<evidence type="ECO:0000256" key="1">
    <source>
        <dbReference type="ARBA" id="ARBA00022490"/>
    </source>
</evidence>
<keyword evidence="5 6" id="KW-0819">tRNA processing</keyword>
<dbReference type="InterPro" id="IPR002052">
    <property type="entry name" value="DNA_methylase_N6_adenine_CS"/>
</dbReference>
<dbReference type="SUPFAM" id="SSF53335">
    <property type="entry name" value="S-adenosyl-L-methionine-dependent methyltransferases"/>
    <property type="match status" value="1"/>
</dbReference>
<dbReference type="InterPro" id="IPR050210">
    <property type="entry name" value="tRNA_Adenine-N(6)_MTase"/>
</dbReference>
<dbReference type="PROSITE" id="PS01131">
    <property type="entry name" value="RRNA_A_DIMETH"/>
    <property type="match status" value="1"/>
</dbReference>
<sequence length="244" mass="27411">MPNNYFQFKQFKVQQDQCAMKVTTDGCLFGAWVAKLVTQHFSDAESIVDIGAGTGLLSLMLAQETNAAIQAIEVDPAAAGQAVDNFRNSPWNERLTVIATDIKQLPVTGFDIIISNPPFYENDLRSGAGNKNLAHHDAGLLLHELVAIIRQQLNTGGSFFLLLPYKREEEVLKLIQQQHLYTTQITRVKQSDSHSFFRTMIMGTHAANNLLLTQNEMSIRDSNNNYTDTFMALLQPYYLYYKGS</sequence>
<dbReference type="GO" id="GO:0032259">
    <property type="term" value="P:methylation"/>
    <property type="evidence" value="ECO:0007669"/>
    <property type="project" value="UniProtKB-KW"/>
</dbReference>
<evidence type="ECO:0000313" key="8">
    <source>
        <dbReference type="EMBL" id="MFD2920417.1"/>
    </source>
</evidence>
<comment type="catalytic activity">
    <reaction evidence="6">
        <text>adenosine(37) in tRNA1(Val) + S-adenosyl-L-methionine = N(6)-methyladenosine(37) in tRNA1(Val) + S-adenosyl-L-homocysteine + H(+)</text>
        <dbReference type="Rhea" id="RHEA:43160"/>
        <dbReference type="Rhea" id="RHEA-COMP:10369"/>
        <dbReference type="Rhea" id="RHEA-COMP:10370"/>
        <dbReference type="ChEBI" id="CHEBI:15378"/>
        <dbReference type="ChEBI" id="CHEBI:57856"/>
        <dbReference type="ChEBI" id="CHEBI:59789"/>
        <dbReference type="ChEBI" id="CHEBI:74411"/>
        <dbReference type="ChEBI" id="CHEBI:74449"/>
        <dbReference type="EC" id="2.1.1.223"/>
    </reaction>
</comment>
<reference evidence="9" key="1">
    <citation type="journal article" date="2019" name="Int. J. Syst. Evol. Microbiol.">
        <title>The Global Catalogue of Microorganisms (GCM) 10K type strain sequencing project: providing services to taxonomists for standard genome sequencing and annotation.</title>
        <authorList>
            <consortium name="The Broad Institute Genomics Platform"/>
            <consortium name="The Broad Institute Genome Sequencing Center for Infectious Disease"/>
            <person name="Wu L."/>
            <person name="Ma J."/>
        </authorList>
    </citation>
    <scope>NUCLEOTIDE SEQUENCE [LARGE SCALE GENOMIC DNA]</scope>
    <source>
        <strain evidence="9">KCTC 23299</strain>
    </source>
</reference>
<comment type="caution">
    <text evidence="8">The sequence shown here is derived from an EMBL/GenBank/DDBJ whole genome shotgun (WGS) entry which is preliminary data.</text>
</comment>
<keyword evidence="2 6" id="KW-0489">Methyltransferase</keyword>
<dbReference type="PANTHER" id="PTHR47739">
    <property type="entry name" value="TRNA1(VAL) (ADENINE(37)-N6)-METHYLTRANSFERASE"/>
    <property type="match status" value="1"/>
</dbReference>
<dbReference type="RefSeq" id="WP_386098724.1">
    <property type="nucleotide sequence ID" value="NZ_JBHUOZ010000003.1"/>
</dbReference>
<dbReference type="Pfam" id="PF05175">
    <property type="entry name" value="MTS"/>
    <property type="match status" value="1"/>
</dbReference>
<dbReference type="InterPro" id="IPR022882">
    <property type="entry name" value="tRNA_adenine-N6_MeTrfase"/>
</dbReference>
<dbReference type="InterPro" id="IPR020596">
    <property type="entry name" value="rRNA_Ade_Mease_Trfase_CS"/>
</dbReference>
<dbReference type="HAMAP" id="MF_01872">
    <property type="entry name" value="tRNA_methyltr_YfiC"/>
    <property type="match status" value="1"/>
</dbReference>
<evidence type="ECO:0000256" key="6">
    <source>
        <dbReference type="HAMAP-Rule" id="MF_01872"/>
    </source>
</evidence>
<evidence type="ECO:0000256" key="5">
    <source>
        <dbReference type="ARBA" id="ARBA00022694"/>
    </source>
</evidence>
<dbReference type="EC" id="2.1.1.223" evidence="6"/>